<sequence length="265" mass="30239">MFAWLVEEMASINTNKFHLVDGPLPPEKRKLVETTEIPVPPSYKNFVIQFGNAQLYRKGSNYVVQIYAVPQDAESEEGEPLLNIGKAGMGWVYFKESQLVEGEESPVFEWRHRQGLRQTADGFDEWLRKKCTATRKQYKKKEWRLIEEGPAPFSEQEQAIVDARSQFRWRVIGISANGDLQLEVHNGSELVLPYLSIGIRGKINGGVYLPIGEIQPGETRVIECDCYKDHAAAEDVEAYEKPEPGPEDRQQYWEFKALQGKSSTT</sequence>
<evidence type="ECO:0000313" key="2">
    <source>
        <dbReference type="Proteomes" id="UP000322887"/>
    </source>
</evidence>
<dbReference type="GeneID" id="98649443"/>
<gene>
    <name evidence="1" type="ORF">GmarT_50010</name>
</gene>
<dbReference type="EMBL" id="CP042910">
    <property type="protein sequence ID" value="QEG19104.1"/>
    <property type="molecule type" value="Genomic_DNA"/>
</dbReference>
<organism evidence="1 2">
    <name type="scientific">Gimesia maris</name>
    <dbReference type="NCBI Taxonomy" id="122"/>
    <lineage>
        <taxon>Bacteria</taxon>
        <taxon>Pseudomonadati</taxon>
        <taxon>Planctomycetota</taxon>
        <taxon>Planctomycetia</taxon>
        <taxon>Planctomycetales</taxon>
        <taxon>Planctomycetaceae</taxon>
        <taxon>Gimesia</taxon>
    </lineage>
</organism>
<dbReference type="InterPro" id="IPR037883">
    <property type="entry name" value="Knr4/Smi1-like_sf"/>
</dbReference>
<keyword evidence="2" id="KW-1185">Reference proteome</keyword>
<dbReference type="SUPFAM" id="SSF160631">
    <property type="entry name" value="SMI1/KNR4-like"/>
    <property type="match status" value="1"/>
</dbReference>
<name>A0ABX5YTK2_9PLAN</name>
<protein>
    <submittedName>
        <fullName evidence="1">Uncharacterized protein</fullName>
    </submittedName>
</protein>
<dbReference type="Proteomes" id="UP000322887">
    <property type="component" value="Chromosome"/>
</dbReference>
<dbReference type="RefSeq" id="WP_002649701.1">
    <property type="nucleotide sequence ID" value="NZ_CP042910.1"/>
</dbReference>
<proteinExistence type="predicted"/>
<reference evidence="1 2" key="1">
    <citation type="submission" date="2019-08" db="EMBL/GenBank/DDBJ databases">
        <title>Deep-cultivation of Planctomycetes and their phenomic and genomic characterization uncovers novel biology.</title>
        <authorList>
            <person name="Wiegand S."/>
            <person name="Jogler M."/>
            <person name="Boedeker C."/>
            <person name="Pinto D."/>
            <person name="Vollmers J."/>
            <person name="Rivas-Marin E."/>
            <person name="Kohn T."/>
            <person name="Peeters S.H."/>
            <person name="Heuer A."/>
            <person name="Rast P."/>
            <person name="Oberbeckmann S."/>
            <person name="Bunk B."/>
            <person name="Jeske O."/>
            <person name="Meyerdierks A."/>
            <person name="Storesund J.E."/>
            <person name="Kallscheuer N."/>
            <person name="Luecker S."/>
            <person name="Lage O.M."/>
            <person name="Pohl T."/>
            <person name="Merkel B.J."/>
            <person name="Hornburger P."/>
            <person name="Mueller R.-W."/>
            <person name="Bruemmer F."/>
            <person name="Labrenz M."/>
            <person name="Spormann A.M."/>
            <person name="Op den Camp H."/>
            <person name="Overmann J."/>
            <person name="Amann R."/>
            <person name="Jetten M.S.M."/>
            <person name="Mascher T."/>
            <person name="Medema M.H."/>
            <person name="Devos D.P."/>
            <person name="Kaster A.-K."/>
            <person name="Ovreas L."/>
            <person name="Rohde M."/>
            <person name="Galperin M.Y."/>
            <person name="Jogler C."/>
        </authorList>
    </citation>
    <scope>NUCLEOTIDE SEQUENCE [LARGE SCALE GENOMIC DNA]</scope>
    <source>
        <strain evidence="1 2">DSM 8797</strain>
    </source>
</reference>
<evidence type="ECO:0000313" key="1">
    <source>
        <dbReference type="EMBL" id="QEG19104.1"/>
    </source>
</evidence>
<dbReference type="Gene3D" id="3.40.1580.10">
    <property type="entry name" value="SMI1/KNR4-like"/>
    <property type="match status" value="1"/>
</dbReference>
<accession>A0ABX5YTK2</accession>